<proteinExistence type="predicted"/>
<gene>
    <name evidence="1" type="ORF">METZ01_LOCUS13012</name>
</gene>
<protein>
    <submittedName>
        <fullName evidence="1">Uncharacterized protein</fullName>
    </submittedName>
</protein>
<dbReference type="AlphaFoldDB" id="A0A381P1T7"/>
<organism evidence="1">
    <name type="scientific">marine metagenome</name>
    <dbReference type="NCBI Taxonomy" id="408172"/>
    <lineage>
        <taxon>unclassified sequences</taxon>
        <taxon>metagenomes</taxon>
        <taxon>ecological metagenomes</taxon>
    </lineage>
</organism>
<name>A0A381P1T7_9ZZZZ</name>
<evidence type="ECO:0000313" key="1">
    <source>
        <dbReference type="EMBL" id="SUZ60158.1"/>
    </source>
</evidence>
<sequence>MLDEPAGPRALMRALAALLLSACLLLPGCIDRVGDTVNPEQELFDDNTFVNEDEHIKLTWTIDSDATIRIAFEKQEGPNVDLYTMTEVNYEKYKRCAEGEQESFVYLAELSDPDTAAANLEATVDSGTYVTVIDNTDCGEAQPPDQGGLLTSDENDRARVDYRITAQ</sequence>
<dbReference type="EMBL" id="UINC01000722">
    <property type="protein sequence ID" value="SUZ60158.1"/>
    <property type="molecule type" value="Genomic_DNA"/>
</dbReference>
<accession>A0A381P1T7</accession>
<reference evidence="1" key="1">
    <citation type="submission" date="2018-05" db="EMBL/GenBank/DDBJ databases">
        <authorList>
            <person name="Lanie J.A."/>
            <person name="Ng W.-L."/>
            <person name="Kazmierczak K.M."/>
            <person name="Andrzejewski T.M."/>
            <person name="Davidsen T.M."/>
            <person name="Wayne K.J."/>
            <person name="Tettelin H."/>
            <person name="Glass J.I."/>
            <person name="Rusch D."/>
            <person name="Podicherti R."/>
            <person name="Tsui H.-C.T."/>
            <person name="Winkler M.E."/>
        </authorList>
    </citation>
    <scope>NUCLEOTIDE SEQUENCE</scope>
</reference>